<evidence type="ECO:0000256" key="1">
    <source>
        <dbReference type="SAM" id="Phobius"/>
    </source>
</evidence>
<keyword evidence="1" id="KW-0472">Membrane</keyword>
<comment type="caution">
    <text evidence="2">The sequence shown here is derived from an EMBL/GenBank/DDBJ whole genome shotgun (WGS) entry which is preliminary data.</text>
</comment>
<feature type="transmembrane region" description="Helical" evidence="1">
    <location>
        <begin position="124"/>
        <end position="142"/>
    </location>
</feature>
<keyword evidence="1" id="KW-1133">Transmembrane helix</keyword>
<dbReference type="PANTHER" id="PTHR34129:SF1">
    <property type="entry name" value="DUF952 DOMAIN-CONTAINING PROTEIN"/>
    <property type="match status" value="1"/>
</dbReference>
<name>A0ABT8TQ75_9ACTN</name>
<sequence length="173" mass="18188">MLIFHIATATDWSAALASGAYTTSTRGRTLEQEGFIHAARAEQWRGVHARYYADADEPLVLLEIDTERLASRVVLEPAVPGGDETYPHVYGPIEPAAVLRAVPVDDALGATSFSALFLRELMRAAMLGLLVVVLAAVGALLVDEALGGWGVLVGAGLGAALAVALAAVAVRRW</sequence>
<proteinExistence type="predicted"/>
<dbReference type="Gene3D" id="3.20.170.20">
    <property type="entry name" value="Protein of unknown function DUF952"/>
    <property type="match status" value="1"/>
</dbReference>
<dbReference type="RefSeq" id="WP_302706995.1">
    <property type="nucleotide sequence ID" value="NZ_JAULSC010000005.1"/>
</dbReference>
<dbReference type="SUPFAM" id="SSF56399">
    <property type="entry name" value="ADP-ribosylation"/>
    <property type="match status" value="1"/>
</dbReference>
<dbReference type="EMBL" id="JAULSC010000005">
    <property type="protein sequence ID" value="MDO3395580.1"/>
    <property type="molecule type" value="Genomic_DNA"/>
</dbReference>
<dbReference type="PANTHER" id="PTHR34129">
    <property type="entry name" value="BLR1139 PROTEIN"/>
    <property type="match status" value="1"/>
</dbReference>
<dbReference type="Proteomes" id="UP001168363">
    <property type="component" value="Unassembled WGS sequence"/>
</dbReference>
<evidence type="ECO:0000313" key="3">
    <source>
        <dbReference type="Proteomes" id="UP001168363"/>
    </source>
</evidence>
<gene>
    <name evidence="2" type="ORF">QWJ41_07630</name>
</gene>
<evidence type="ECO:0000313" key="2">
    <source>
        <dbReference type="EMBL" id="MDO3395580.1"/>
    </source>
</evidence>
<feature type="transmembrane region" description="Helical" evidence="1">
    <location>
        <begin position="148"/>
        <end position="170"/>
    </location>
</feature>
<organism evidence="2 3">
    <name type="scientific">Nocardioides cremeus</name>
    <dbReference type="NCBI Taxonomy" id="3058044"/>
    <lineage>
        <taxon>Bacteria</taxon>
        <taxon>Bacillati</taxon>
        <taxon>Actinomycetota</taxon>
        <taxon>Actinomycetes</taxon>
        <taxon>Propionibacteriales</taxon>
        <taxon>Nocardioidaceae</taxon>
        <taxon>Nocardioides</taxon>
    </lineage>
</organism>
<protein>
    <submittedName>
        <fullName evidence="2">DUF952 domain-containing protein</fullName>
    </submittedName>
</protein>
<reference evidence="2" key="1">
    <citation type="submission" date="2023-06" db="EMBL/GenBank/DDBJ databases">
        <title>Genome sequence of Nocardioides sp. SOB44.</title>
        <authorList>
            <person name="Zhang G."/>
        </authorList>
    </citation>
    <scope>NUCLEOTIDE SEQUENCE</scope>
    <source>
        <strain evidence="2">SOB44</strain>
    </source>
</reference>
<keyword evidence="3" id="KW-1185">Reference proteome</keyword>
<accession>A0ABT8TQ75</accession>
<keyword evidence="1" id="KW-0812">Transmembrane</keyword>
<dbReference type="InterPro" id="IPR009297">
    <property type="entry name" value="DUF952"/>
</dbReference>
<dbReference type="Pfam" id="PF06108">
    <property type="entry name" value="DUF952"/>
    <property type="match status" value="1"/>
</dbReference>